<evidence type="ECO:0000256" key="3">
    <source>
        <dbReference type="ARBA" id="ARBA00022989"/>
    </source>
</evidence>
<evidence type="ECO:0000313" key="7">
    <source>
        <dbReference type="EMBL" id="RYU13385.1"/>
    </source>
</evidence>
<evidence type="ECO:0000256" key="4">
    <source>
        <dbReference type="ARBA" id="ARBA00023136"/>
    </source>
</evidence>
<dbReference type="Proteomes" id="UP000291189">
    <property type="component" value="Unassembled WGS sequence"/>
</dbReference>
<feature type="chain" id="PRO_5020456994" description="Ubiquinone biosynthesis protein UbiA" evidence="6">
    <location>
        <begin position="25"/>
        <end position="238"/>
    </location>
</feature>
<dbReference type="GO" id="GO:0016765">
    <property type="term" value="F:transferase activity, transferring alkyl or aryl (other than methyl) groups"/>
    <property type="evidence" value="ECO:0007669"/>
    <property type="project" value="InterPro"/>
</dbReference>
<feature type="transmembrane region" description="Helical" evidence="5">
    <location>
        <begin position="212"/>
        <end position="232"/>
    </location>
</feature>
<name>A0A4Q5J6Z8_9ACTN</name>
<dbReference type="InterPro" id="IPR000537">
    <property type="entry name" value="UbiA_prenyltransferase"/>
</dbReference>
<reference evidence="7 8" key="1">
    <citation type="submission" date="2019-01" db="EMBL/GenBank/DDBJ databases">
        <title>Nocardioides guangzhouensis sp. nov., an actinobacterium isolated from soil.</title>
        <authorList>
            <person name="Fu Y."/>
            <person name="Cai Y."/>
            <person name="Lin Z."/>
            <person name="Chen P."/>
        </authorList>
    </citation>
    <scope>NUCLEOTIDE SEQUENCE [LARGE SCALE GENOMIC DNA]</scope>
    <source>
        <strain evidence="7 8">NBRC 105384</strain>
    </source>
</reference>
<feature type="transmembrane region" description="Helical" evidence="5">
    <location>
        <begin position="166"/>
        <end position="185"/>
    </location>
</feature>
<feature type="transmembrane region" description="Helical" evidence="5">
    <location>
        <begin position="111"/>
        <end position="129"/>
    </location>
</feature>
<comment type="caution">
    <text evidence="7">The sequence shown here is derived from an EMBL/GenBank/DDBJ whole genome shotgun (WGS) entry which is preliminary data.</text>
</comment>
<evidence type="ECO:0008006" key="9">
    <source>
        <dbReference type="Google" id="ProtNLM"/>
    </source>
</evidence>
<keyword evidence="6" id="KW-0732">Signal</keyword>
<gene>
    <name evidence="7" type="ORF">ETU37_05980</name>
</gene>
<dbReference type="EMBL" id="SDPU01000018">
    <property type="protein sequence ID" value="RYU13385.1"/>
    <property type="molecule type" value="Genomic_DNA"/>
</dbReference>
<evidence type="ECO:0000256" key="2">
    <source>
        <dbReference type="ARBA" id="ARBA00022692"/>
    </source>
</evidence>
<dbReference type="OrthoDB" id="3212588at2"/>
<accession>A0A4Q5J6Z8</accession>
<organism evidence="7 8">
    <name type="scientific">Nocardioides iriomotensis</name>
    <dbReference type="NCBI Taxonomy" id="715784"/>
    <lineage>
        <taxon>Bacteria</taxon>
        <taxon>Bacillati</taxon>
        <taxon>Actinomycetota</taxon>
        <taxon>Actinomycetes</taxon>
        <taxon>Propionibacteriales</taxon>
        <taxon>Nocardioidaceae</taxon>
        <taxon>Nocardioides</taxon>
    </lineage>
</organism>
<feature type="signal peptide" evidence="6">
    <location>
        <begin position="1"/>
        <end position="24"/>
    </location>
</feature>
<dbReference type="Pfam" id="PF01040">
    <property type="entry name" value="UbiA"/>
    <property type="match status" value="1"/>
</dbReference>
<dbReference type="AlphaFoldDB" id="A0A4Q5J6Z8"/>
<comment type="subcellular location">
    <subcellularLocation>
        <location evidence="1">Membrane</location>
        <topology evidence="1">Multi-pass membrane protein</topology>
    </subcellularLocation>
</comment>
<evidence type="ECO:0000256" key="6">
    <source>
        <dbReference type="SAM" id="SignalP"/>
    </source>
</evidence>
<proteinExistence type="predicted"/>
<dbReference type="InterPro" id="IPR044878">
    <property type="entry name" value="UbiA_sf"/>
</dbReference>
<dbReference type="GO" id="GO:0016020">
    <property type="term" value="C:membrane"/>
    <property type="evidence" value="ECO:0007669"/>
    <property type="project" value="UniProtKB-SubCell"/>
</dbReference>
<evidence type="ECO:0000256" key="1">
    <source>
        <dbReference type="ARBA" id="ARBA00004141"/>
    </source>
</evidence>
<evidence type="ECO:0000313" key="8">
    <source>
        <dbReference type="Proteomes" id="UP000291189"/>
    </source>
</evidence>
<evidence type="ECO:0000256" key="5">
    <source>
        <dbReference type="SAM" id="Phobius"/>
    </source>
</evidence>
<keyword evidence="2 5" id="KW-0812">Transmembrane</keyword>
<feature type="transmembrane region" description="Helical" evidence="5">
    <location>
        <begin position="82"/>
        <end position="105"/>
    </location>
</feature>
<feature type="transmembrane region" description="Helical" evidence="5">
    <location>
        <begin position="136"/>
        <end position="154"/>
    </location>
</feature>
<sequence length="238" mass="25100">MRFRKRRGPAVSLALASHPLPTIAMTGGLTAAAALSGRPLRECALVAVTVLAGQLTVGWMNDLVDRGRDRQVGRQDKPVAMGWIDPGTVAFAIAVATLAVIPLSVANGTEAGIAHLGAVASAWLYNLWFQKSWLSWLPYAVSFGLLPAFLSYGGWGGGSHGSPPTIQMTVLAALLGIGIHVLNVLPDLVEDRETGVRHLPLRIALRTGAPRLLYAASAYTLLVAAGIVWTALTVGLRQ</sequence>
<keyword evidence="8" id="KW-1185">Reference proteome</keyword>
<protein>
    <recommendedName>
        <fullName evidence="9">Ubiquinone biosynthesis protein UbiA</fullName>
    </recommendedName>
</protein>
<keyword evidence="4 5" id="KW-0472">Membrane</keyword>
<dbReference type="Gene3D" id="1.10.357.140">
    <property type="entry name" value="UbiA prenyltransferase"/>
    <property type="match status" value="1"/>
</dbReference>
<keyword evidence="3 5" id="KW-1133">Transmembrane helix</keyword>